<dbReference type="HAMAP" id="MF_00224">
    <property type="entry name" value="DHO_dh_type1"/>
    <property type="match status" value="1"/>
</dbReference>
<keyword evidence="10 14" id="KW-0288">FMN</keyword>
<protein>
    <recommendedName>
        <fullName evidence="14">Dihydroorotate dehydrogenase</fullName>
        <shortName evidence="14">DHOD</shortName>
        <shortName evidence="14">DHODase</shortName>
        <shortName evidence="14">DHOdehase</shortName>
        <ecNumber evidence="14">1.3.-.-</ecNumber>
    </recommendedName>
</protein>
<evidence type="ECO:0000256" key="4">
    <source>
        <dbReference type="ARBA" id="ARBA00004715"/>
    </source>
</evidence>
<dbReference type="AlphaFoldDB" id="A0A4R4E2C4"/>
<comment type="subunit">
    <text evidence="7">Homodimer.</text>
</comment>
<feature type="active site" description="Nucleophile" evidence="14">
    <location>
        <position position="139"/>
    </location>
</feature>
<feature type="binding site" evidence="14">
    <location>
        <begin position="274"/>
        <end position="275"/>
    </location>
    <ligand>
        <name>FMN</name>
        <dbReference type="ChEBI" id="CHEBI:58210"/>
    </ligand>
</feature>
<evidence type="ECO:0000256" key="10">
    <source>
        <dbReference type="ARBA" id="ARBA00022643"/>
    </source>
</evidence>
<feature type="binding site" evidence="14">
    <location>
        <position position="45"/>
    </location>
    <ligand>
        <name>substrate</name>
    </ligand>
</feature>
<feature type="binding site" evidence="14">
    <location>
        <begin position="45"/>
        <end position="46"/>
    </location>
    <ligand>
        <name>FMN</name>
        <dbReference type="ChEBI" id="CHEBI:58210"/>
    </ligand>
</feature>
<feature type="binding site" evidence="14">
    <location>
        <position position="136"/>
    </location>
    <ligand>
        <name>substrate</name>
    </ligand>
</feature>
<dbReference type="PIRSF" id="PIRSF000164">
    <property type="entry name" value="DHO_oxidase"/>
    <property type="match status" value="1"/>
</dbReference>
<evidence type="ECO:0000313" key="17">
    <source>
        <dbReference type="Proteomes" id="UP000295418"/>
    </source>
</evidence>
<dbReference type="GO" id="GO:0005737">
    <property type="term" value="C:cytoplasm"/>
    <property type="evidence" value="ECO:0007669"/>
    <property type="project" value="UniProtKB-SubCell"/>
</dbReference>
<evidence type="ECO:0000256" key="6">
    <source>
        <dbReference type="ARBA" id="ARBA00011669"/>
    </source>
</evidence>
<sequence length="310" mass="33801">MQRMACKIAGVHFNNPVVMASGTFGFGKEYAQFYDINKLGGISGKGLTLQPKAGNRGIRIWETPSGMMNSVGLENPGIEMFLEEEMNFWETIEPAKIVNLGGGSIEDYVQGARLITEDTYKRREQGLHGVDLIELNISCPNVKQGGIAYGIKTEIAREVIREVRKATTLPLAIKLSPNAENIVEMAVMCEEEGADAVSLVNTFSAMKIDIKRRRSVFDNGYAGLSGPAIKPIALRMVHQVAKHAQIPIMGMGGIASSEDAIEFIMAGASVIQIGTYNFMNLRAGEEIIAGIEAFMEQENIQSLDEIRGIV</sequence>
<proteinExistence type="inferred from homology"/>
<evidence type="ECO:0000256" key="8">
    <source>
        <dbReference type="ARBA" id="ARBA00022490"/>
    </source>
</evidence>
<evidence type="ECO:0000256" key="7">
    <source>
        <dbReference type="ARBA" id="ARBA00011738"/>
    </source>
</evidence>
<feature type="binding site" evidence="14">
    <location>
        <position position="174"/>
    </location>
    <ligand>
        <name>FMN</name>
        <dbReference type="ChEBI" id="CHEBI:58210"/>
    </ligand>
</feature>
<dbReference type="FunFam" id="3.20.20.70:FF:000027">
    <property type="entry name" value="Dihydropyrimidine dehydrogenase [NADP(+)]"/>
    <property type="match status" value="1"/>
</dbReference>
<comment type="catalytic activity">
    <reaction evidence="1">
        <text>(S)-dihydroorotate + fumarate = orotate + succinate</text>
        <dbReference type="Rhea" id="RHEA:30059"/>
        <dbReference type="ChEBI" id="CHEBI:29806"/>
        <dbReference type="ChEBI" id="CHEBI:30031"/>
        <dbReference type="ChEBI" id="CHEBI:30839"/>
        <dbReference type="ChEBI" id="CHEBI:30864"/>
        <dbReference type="EC" id="1.3.98.1"/>
    </reaction>
</comment>
<feature type="binding site" evidence="14">
    <location>
        <begin position="201"/>
        <end position="202"/>
    </location>
    <ligand>
        <name>substrate</name>
    </ligand>
</feature>
<keyword evidence="11 14" id="KW-0665">Pyrimidine biosynthesis</keyword>
<evidence type="ECO:0000256" key="13">
    <source>
        <dbReference type="ARBA" id="ARBA00048996"/>
    </source>
</evidence>
<comment type="subunit">
    <text evidence="6">Heterotetramer of 2 PyrK and 2 PyrD type B subunits.</text>
</comment>
<evidence type="ECO:0000256" key="14">
    <source>
        <dbReference type="HAMAP-Rule" id="MF_00224"/>
    </source>
</evidence>
<feature type="binding site" evidence="14">
    <location>
        <position position="99"/>
    </location>
    <ligand>
        <name>FMN</name>
        <dbReference type="ChEBI" id="CHEBI:58210"/>
    </ligand>
</feature>
<comment type="subcellular location">
    <subcellularLocation>
        <location evidence="3 14">Cytoplasm</location>
    </subcellularLocation>
</comment>
<evidence type="ECO:0000256" key="3">
    <source>
        <dbReference type="ARBA" id="ARBA00004496"/>
    </source>
</evidence>
<dbReference type="CDD" id="cd04740">
    <property type="entry name" value="DHOD_1B_like"/>
    <property type="match status" value="1"/>
</dbReference>
<feature type="binding site" evidence="14">
    <location>
        <position position="200"/>
    </location>
    <ligand>
        <name>FMN</name>
        <dbReference type="ChEBI" id="CHEBI:58210"/>
    </ligand>
</feature>
<dbReference type="OrthoDB" id="9794954at2"/>
<dbReference type="EC" id="1.3.-.-" evidence="14"/>
<dbReference type="InterPro" id="IPR049622">
    <property type="entry name" value="Dihydroorotate_DH_I"/>
</dbReference>
<feature type="binding site" evidence="14">
    <location>
        <position position="21"/>
    </location>
    <ligand>
        <name>FMN</name>
        <dbReference type="ChEBI" id="CHEBI:58210"/>
    </ligand>
</feature>
<dbReference type="NCBIfam" id="TIGR01037">
    <property type="entry name" value="pyrD_sub1_fam"/>
    <property type="match status" value="1"/>
</dbReference>
<keyword evidence="8 14" id="KW-0963">Cytoplasm</keyword>
<dbReference type="UniPathway" id="UPA00070">
    <property type="reaction ID" value="UER00945"/>
</dbReference>
<dbReference type="GO" id="GO:0006207">
    <property type="term" value="P:'de novo' pyrimidine nucleobase biosynthetic process"/>
    <property type="evidence" value="ECO:0007669"/>
    <property type="project" value="InterPro"/>
</dbReference>
<dbReference type="GO" id="GO:1990663">
    <property type="term" value="F:dihydroorotate dehydrogenase (fumarate) activity"/>
    <property type="evidence" value="ECO:0007669"/>
    <property type="project" value="UniProtKB-EC"/>
</dbReference>
<dbReference type="InterPro" id="IPR050074">
    <property type="entry name" value="DHO_dehydrogenase"/>
</dbReference>
<comment type="catalytic activity">
    <reaction evidence="13">
        <text>(S)-dihydroorotate + NAD(+) = orotate + NADH + H(+)</text>
        <dbReference type="Rhea" id="RHEA:13513"/>
        <dbReference type="ChEBI" id="CHEBI:15378"/>
        <dbReference type="ChEBI" id="CHEBI:30839"/>
        <dbReference type="ChEBI" id="CHEBI:30864"/>
        <dbReference type="ChEBI" id="CHEBI:57540"/>
        <dbReference type="ChEBI" id="CHEBI:57945"/>
        <dbReference type="EC" id="1.3.1.14"/>
    </reaction>
</comment>
<dbReference type="InterPro" id="IPR001295">
    <property type="entry name" value="Dihydroorotate_DH_CS"/>
</dbReference>
<feature type="binding site" evidence="14">
    <location>
        <begin position="252"/>
        <end position="253"/>
    </location>
    <ligand>
        <name>FMN</name>
        <dbReference type="ChEBI" id="CHEBI:58210"/>
    </ligand>
</feature>
<gene>
    <name evidence="14" type="primary">pyrD</name>
    <name evidence="16" type="ORF">E0485_20800</name>
</gene>
<comment type="caution">
    <text evidence="16">The sequence shown here is derived from an EMBL/GenBank/DDBJ whole genome shotgun (WGS) entry which is preliminary data.</text>
</comment>
<organism evidence="16 17">
    <name type="scientific">Paenibacillus albiflavus</name>
    <dbReference type="NCBI Taxonomy" id="2545760"/>
    <lineage>
        <taxon>Bacteria</taxon>
        <taxon>Bacillati</taxon>
        <taxon>Bacillota</taxon>
        <taxon>Bacilli</taxon>
        <taxon>Bacillales</taxon>
        <taxon>Paenibacillaceae</taxon>
        <taxon>Paenibacillus</taxon>
    </lineage>
</organism>
<dbReference type="NCBIfam" id="NF005574">
    <property type="entry name" value="PRK07259.1"/>
    <property type="match status" value="1"/>
</dbReference>
<keyword evidence="9 14" id="KW-0285">Flavoprotein</keyword>
<evidence type="ECO:0000259" key="15">
    <source>
        <dbReference type="Pfam" id="PF01180"/>
    </source>
</evidence>
<reference evidence="16 17" key="1">
    <citation type="submission" date="2019-03" db="EMBL/GenBank/DDBJ databases">
        <authorList>
            <person name="Kim M.K.M."/>
        </authorList>
    </citation>
    <scope>NUCLEOTIDE SEQUENCE [LARGE SCALE GENOMIC DNA]</scope>
    <source>
        <strain evidence="16 17">18JY21-1</strain>
    </source>
</reference>
<dbReference type="GO" id="GO:0044205">
    <property type="term" value="P:'de novo' UMP biosynthetic process"/>
    <property type="evidence" value="ECO:0007669"/>
    <property type="project" value="UniProtKB-UniRule"/>
</dbReference>
<evidence type="ECO:0000256" key="9">
    <source>
        <dbReference type="ARBA" id="ARBA00022630"/>
    </source>
</evidence>
<comment type="similarity">
    <text evidence="5 14">Belongs to the dihydroorotate dehydrogenase family. Type 1 subfamily.</text>
</comment>
<dbReference type="Pfam" id="PF01180">
    <property type="entry name" value="DHO_dh"/>
    <property type="match status" value="1"/>
</dbReference>
<dbReference type="Proteomes" id="UP000295418">
    <property type="component" value="Unassembled WGS sequence"/>
</dbReference>
<dbReference type="InterPro" id="IPR012135">
    <property type="entry name" value="Dihydroorotate_DH_1_2"/>
</dbReference>
<evidence type="ECO:0000256" key="5">
    <source>
        <dbReference type="ARBA" id="ARBA00008008"/>
    </source>
</evidence>
<keyword evidence="17" id="KW-1185">Reference proteome</keyword>
<dbReference type="Gene3D" id="3.20.20.70">
    <property type="entry name" value="Aldolase class I"/>
    <property type="match status" value="1"/>
</dbReference>
<dbReference type="PROSITE" id="PS00912">
    <property type="entry name" value="DHODEHASE_2"/>
    <property type="match status" value="1"/>
</dbReference>
<dbReference type="InterPro" id="IPR024920">
    <property type="entry name" value="Dihydroorotate_DH_1"/>
</dbReference>
<feature type="binding site" evidence="14">
    <location>
        <begin position="69"/>
        <end position="73"/>
    </location>
    <ligand>
        <name>substrate</name>
    </ligand>
</feature>
<comment type="pathway">
    <text evidence="4">Pyrimidine metabolism; UMP biosynthesis via de novo pathway; orotate from (S)-dihydroorotate (NAD(+) route): step 1/1.</text>
</comment>
<dbReference type="GO" id="GO:0004589">
    <property type="term" value="F:dihydroorotate dehydrogenase (NAD+) activity"/>
    <property type="evidence" value="ECO:0007669"/>
    <property type="project" value="UniProtKB-EC"/>
</dbReference>
<dbReference type="RefSeq" id="WP_132419996.1">
    <property type="nucleotide sequence ID" value="NZ_SKFG01000031.1"/>
</dbReference>
<comment type="catalytic activity">
    <reaction evidence="14">
        <text>(S)-dihydroorotate + A = orotate + AH2</text>
        <dbReference type="Rhea" id="RHEA:18073"/>
        <dbReference type="ChEBI" id="CHEBI:13193"/>
        <dbReference type="ChEBI" id="CHEBI:17499"/>
        <dbReference type="ChEBI" id="CHEBI:30839"/>
        <dbReference type="ChEBI" id="CHEBI:30864"/>
    </reaction>
</comment>
<name>A0A4R4E2C4_9BACL</name>
<keyword evidence="12 14" id="KW-0560">Oxidoreductase</keyword>
<dbReference type="SUPFAM" id="SSF51395">
    <property type="entry name" value="FMN-linked oxidoreductases"/>
    <property type="match status" value="1"/>
</dbReference>
<dbReference type="InterPro" id="IPR005720">
    <property type="entry name" value="Dihydroorotate_DH_cat"/>
</dbReference>
<feature type="binding site" evidence="14">
    <location>
        <position position="226"/>
    </location>
    <ligand>
        <name>FMN</name>
        <dbReference type="ChEBI" id="CHEBI:58210"/>
    </ligand>
</feature>
<evidence type="ECO:0000256" key="1">
    <source>
        <dbReference type="ARBA" id="ARBA00001694"/>
    </source>
</evidence>
<dbReference type="InterPro" id="IPR013785">
    <property type="entry name" value="Aldolase_TIM"/>
</dbReference>
<evidence type="ECO:0000256" key="12">
    <source>
        <dbReference type="ARBA" id="ARBA00023002"/>
    </source>
</evidence>
<comment type="cofactor">
    <cofactor evidence="14">
        <name>FMN</name>
        <dbReference type="ChEBI" id="CHEBI:58210"/>
    </cofactor>
    <text evidence="14">Binds 1 FMN per subunit.</text>
</comment>
<dbReference type="PANTHER" id="PTHR48109:SF1">
    <property type="entry name" value="DIHYDROOROTATE DEHYDROGENASE (FUMARATE)"/>
    <property type="match status" value="1"/>
</dbReference>
<accession>A0A4R4E2C4</accession>
<dbReference type="EMBL" id="SKFG01000031">
    <property type="protein sequence ID" value="TCZ73549.1"/>
    <property type="molecule type" value="Genomic_DNA"/>
</dbReference>
<feature type="binding site" evidence="14">
    <location>
        <position position="136"/>
    </location>
    <ligand>
        <name>FMN</name>
        <dbReference type="ChEBI" id="CHEBI:58210"/>
    </ligand>
</feature>
<comment type="function">
    <text evidence="2">Catalyzes the conversion of dihydroorotate to orotate with NAD(+) as electron acceptor.</text>
</comment>
<dbReference type="InterPro" id="IPR033888">
    <property type="entry name" value="DHOD_1B"/>
</dbReference>
<evidence type="ECO:0000256" key="11">
    <source>
        <dbReference type="ARBA" id="ARBA00022975"/>
    </source>
</evidence>
<dbReference type="PANTHER" id="PTHR48109">
    <property type="entry name" value="DIHYDROOROTATE DEHYDROGENASE (QUINONE), MITOCHONDRIAL-RELATED"/>
    <property type="match status" value="1"/>
</dbReference>
<feature type="domain" description="Dihydroorotate dehydrogenase catalytic" evidence="15">
    <location>
        <begin position="5"/>
        <end position="295"/>
    </location>
</feature>
<evidence type="ECO:0000313" key="16">
    <source>
        <dbReference type="EMBL" id="TCZ73549.1"/>
    </source>
</evidence>
<evidence type="ECO:0000256" key="2">
    <source>
        <dbReference type="ARBA" id="ARBA00003616"/>
    </source>
</evidence>